<dbReference type="Gene3D" id="3.30.1050.10">
    <property type="entry name" value="SCP2 sterol-binding domain"/>
    <property type="match status" value="1"/>
</dbReference>
<proteinExistence type="predicted"/>
<dbReference type="Pfam" id="PF17668">
    <property type="entry name" value="Acetyltransf_17"/>
    <property type="match status" value="1"/>
</dbReference>
<dbReference type="InterPro" id="IPR025559">
    <property type="entry name" value="Eis_dom"/>
</dbReference>
<name>A0A0A3I9U5_9BACI</name>
<dbReference type="GO" id="GO:0030649">
    <property type="term" value="P:aminoglycoside antibiotic catabolic process"/>
    <property type="evidence" value="ECO:0007669"/>
    <property type="project" value="TreeGrafter"/>
</dbReference>
<keyword evidence="3" id="KW-1185">Reference proteome</keyword>
<feature type="domain" description="N-acetyltransferase" evidence="1">
    <location>
        <begin position="1"/>
        <end position="144"/>
    </location>
</feature>
<dbReference type="Pfam" id="PF13530">
    <property type="entry name" value="SCP2_2"/>
    <property type="match status" value="1"/>
</dbReference>
<evidence type="ECO:0000313" key="2">
    <source>
        <dbReference type="EMBL" id="KGR81489.1"/>
    </source>
</evidence>
<dbReference type="eggNOG" id="COG4552">
    <property type="taxonomic scope" value="Bacteria"/>
</dbReference>
<dbReference type="RefSeq" id="WP_036157792.1">
    <property type="nucleotide sequence ID" value="NZ_AVCX01000001.1"/>
</dbReference>
<dbReference type="Pfam" id="PF13527">
    <property type="entry name" value="Acetyltransf_9"/>
    <property type="match status" value="1"/>
</dbReference>
<reference evidence="2 3" key="1">
    <citation type="submission" date="2014-02" db="EMBL/GenBank/DDBJ databases">
        <title>Draft genome sequence of Lysinibacillus odysseyi NBRC 100172.</title>
        <authorList>
            <person name="Zhang F."/>
            <person name="Wang G."/>
            <person name="Zhang L."/>
        </authorList>
    </citation>
    <scope>NUCLEOTIDE SEQUENCE [LARGE SCALE GENOMIC DNA]</scope>
    <source>
        <strain evidence="2 3">NBRC 100172</strain>
    </source>
</reference>
<dbReference type="Proteomes" id="UP000030437">
    <property type="component" value="Unassembled WGS sequence"/>
</dbReference>
<dbReference type="EMBL" id="JPVP01000060">
    <property type="protein sequence ID" value="KGR81489.1"/>
    <property type="molecule type" value="Genomic_DNA"/>
</dbReference>
<dbReference type="OrthoDB" id="9768284at2"/>
<sequence>MDIKLVPMEDYQQIHRLRDYSFPKKYEGARRADFHYWIEHSTTLGAYDKEKIVGQILVLPLNMMVHGVQYKMGGLGFVATYPEYRGRGVIKMLMKRALKEMRQNGQWISVLAPYSVSFYRYFGWELFFDKLHYTIPIEAFPNFGRQSDNVKRFSFEWMNDEIFGEIRQFHNNHILGCNGGMIRNKAWWQRIERREPESHFIAYYNNENKIAGYLRYEIKDLLFHIKDFYAEGIDAEQAIWRFITSHKASVEKIIGATSVASHFGFQFDQPQFKREITQDVMVRVVDAFEFMKCYPWGEIQQRLFIRLQDPICPWNEHLFQIGSGGHVSIMDEDKVEDQYVLHLSINLFSAMMVGYLSVKDVLPLSGKKIAERTALNWQKALPVSFPAFFEYF</sequence>
<accession>A0A0A3I9U5</accession>
<dbReference type="PROSITE" id="PS51186">
    <property type="entry name" value="GNAT"/>
    <property type="match status" value="1"/>
</dbReference>
<evidence type="ECO:0000259" key="1">
    <source>
        <dbReference type="PROSITE" id="PS51186"/>
    </source>
</evidence>
<dbReference type="InterPro" id="IPR051554">
    <property type="entry name" value="Acetyltransferase_Eis"/>
</dbReference>
<dbReference type="PANTHER" id="PTHR37817:SF1">
    <property type="entry name" value="N-ACETYLTRANSFERASE EIS"/>
    <property type="match status" value="1"/>
</dbReference>
<organism evidence="2 3">
    <name type="scientific">Lysinibacillus odysseyi 34hs-1 = NBRC 100172</name>
    <dbReference type="NCBI Taxonomy" id="1220589"/>
    <lineage>
        <taxon>Bacteria</taxon>
        <taxon>Bacillati</taxon>
        <taxon>Bacillota</taxon>
        <taxon>Bacilli</taxon>
        <taxon>Bacillales</taxon>
        <taxon>Bacillaceae</taxon>
        <taxon>Lysinibacillus</taxon>
    </lineage>
</organism>
<dbReference type="GO" id="GO:0034069">
    <property type="term" value="F:aminoglycoside N-acetyltransferase activity"/>
    <property type="evidence" value="ECO:0007669"/>
    <property type="project" value="TreeGrafter"/>
</dbReference>
<dbReference type="SUPFAM" id="SSF55729">
    <property type="entry name" value="Acyl-CoA N-acyltransferases (Nat)"/>
    <property type="match status" value="1"/>
</dbReference>
<protein>
    <recommendedName>
        <fullName evidence="1">N-acetyltransferase domain-containing protein</fullName>
    </recommendedName>
</protein>
<evidence type="ECO:0000313" key="3">
    <source>
        <dbReference type="Proteomes" id="UP000030437"/>
    </source>
</evidence>
<gene>
    <name evidence="2" type="ORF">CD32_19210</name>
</gene>
<dbReference type="STRING" id="1220589.CD32_19210"/>
<dbReference type="PANTHER" id="PTHR37817">
    <property type="entry name" value="N-ACETYLTRANSFERASE EIS"/>
    <property type="match status" value="1"/>
</dbReference>
<dbReference type="SUPFAM" id="SSF55718">
    <property type="entry name" value="SCP-like"/>
    <property type="match status" value="1"/>
</dbReference>
<dbReference type="AlphaFoldDB" id="A0A0A3I9U5"/>
<dbReference type="InterPro" id="IPR036527">
    <property type="entry name" value="SCP2_sterol-bd_dom_sf"/>
</dbReference>
<comment type="caution">
    <text evidence="2">The sequence shown here is derived from an EMBL/GenBank/DDBJ whole genome shotgun (WGS) entry which is preliminary data.</text>
</comment>
<dbReference type="Gene3D" id="3.40.630.30">
    <property type="match status" value="2"/>
</dbReference>
<dbReference type="InterPro" id="IPR041380">
    <property type="entry name" value="Acetyltransf_17"/>
</dbReference>
<dbReference type="InterPro" id="IPR000182">
    <property type="entry name" value="GNAT_dom"/>
</dbReference>
<dbReference type="InterPro" id="IPR016181">
    <property type="entry name" value="Acyl_CoA_acyltransferase"/>
</dbReference>
<dbReference type="CDD" id="cd04301">
    <property type="entry name" value="NAT_SF"/>
    <property type="match status" value="1"/>
</dbReference>